<keyword evidence="6" id="KW-1185">Reference proteome</keyword>
<dbReference type="AlphaFoldDB" id="A0AAV5WT48"/>
<reference evidence="5" key="1">
    <citation type="submission" date="2023-10" db="EMBL/GenBank/DDBJ databases">
        <title>Genome assembly of Pristionchus species.</title>
        <authorList>
            <person name="Yoshida K."/>
            <person name="Sommer R.J."/>
        </authorList>
    </citation>
    <scope>NUCLEOTIDE SEQUENCE</scope>
    <source>
        <strain evidence="5">RS5133</strain>
    </source>
</reference>
<dbReference type="PANTHER" id="PTHR24174:SF16">
    <property type="entry name" value="CASKIN-2"/>
    <property type="match status" value="1"/>
</dbReference>
<dbReference type="PROSITE" id="PS50297">
    <property type="entry name" value="ANK_REP_REGION"/>
    <property type="match status" value="3"/>
</dbReference>
<evidence type="ECO:0008006" key="7">
    <source>
        <dbReference type="Google" id="ProtNLM"/>
    </source>
</evidence>
<keyword evidence="2 3" id="KW-0040">ANK repeat</keyword>
<name>A0AAV5WT48_9BILA</name>
<dbReference type="PROSITE" id="PS50088">
    <property type="entry name" value="ANK_REPEAT"/>
    <property type="match status" value="3"/>
</dbReference>
<evidence type="ECO:0000313" key="5">
    <source>
        <dbReference type="EMBL" id="GMT35216.1"/>
    </source>
</evidence>
<feature type="non-terminal residue" evidence="5">
    <location>
        <position position="358"/>
    </location>
</feature>
<dbReference type="Gene3D" id="1.25.40.20">
    <property type="entry name" value="Ankyrin repeat-containing domain"/>
    <property type="match status" value="2"/>
</dbReference>
<accession>A0AAV5WT48</accession>
<sequence length="358" mass="39643">MGLKEPTAAQLELFESCKRGDTERVRQWLSSKKNKRPRTPLNFLRPSTPGSSWICSIRDPSSAYTPLHLSALHGHSEICRLLLDADPHVTTAKDRRGCIPLHLAAWSGHTNIAKLLTDFEPESVDVINNVGESSLHLAAQCGYVKVVGILLDKHSDARLRNVRFETALDIAAKYGHAPVVKILVSYCPELALQSAAECSSPPIIGGKNMVVYPMHLAARNSHILCMQLLRYAGFDIDFVTDEGSALHAAALHGQVEAVRFLLREGINALIRDIKGRTVLEALEEHESDRANDLTQVMSVREEWRECRIIIKEYLCSESGGRGTLSSSSDSGFDRREHGDRRHTIDGTDEGVWLPIPST</sequence>
<feature type="repeat" description="ANK" evidence="3">
    <location>
        <begin position="241"/>
        <end position="273"/>
    </location>
</feature>
<organism evidence="5 6">
    <name type="scientific">Pristionchus fissidentatus</name>
    <dbReference type="NCBI Taxonomy" id="1538716"/>
    <lineage>
        <taxon>Eukaryota</taxon>
        <taxon>Metazoa</taxon>
        <taxon>Ecdysozoa</taxon>
        <taxon>Nematoda</taxon>
        <taxon>Chromadorea</taxon>
        <taxon>Rhabditida</taxon>
        <taxon>Rhabditina</taxon>
        <taxon>Diplogasteromorpha</taxon>
        <taxon>Diplogasteroidea</taxon>
        <taxon>Neodiplogasteridae</taxon>
        <taxon>Pristionchus</taxon>
    </lineage>
</organism>
<dbReference type="InterPro" id="IPR033635">
    <property type="entry name" value="ANKS1/Caskin"/>
</dbReference>
<dbReference type="EMBL" id="BTSY01000007">
    <property type="protein sequence ID" value="GMT35216.1"/>
    <property type="molecule type" value="Genomic_DNA"/>
</dbReference>
<evidence type="ECO:0000256" key="2">
    <source>
        <dbReference type="ARBA" id="ARBA00023043"/>
    </source>
</evidence>
<comment type="caution">
    <text evidence="5">The sequence shown here is derived from an EMBL/GenBank/DDBJ whole genome shotgun (WGS) entry which is preliminary data.</text>
</comment>
<feature type="repeat" description="ANK" evidence="3">
    <location>
        <begin position="130"/>
        <end position="162"/>
    </location>
</feature>
<proteinExistence type="predicted"/>
<feature type="compositionally biased region" description="Basic and acidic residues" evidence="4">
    <location>
        <begin position="331"/>
        <end position="345"/>
    </location>
</feature>
<dbReference type="Pfam" id="PF12796">
    <property type="entry name" value="Ank_2"/>
    <property type="match status" value="3"/>
</dbReference>
<dbReference type="InterPro" id="IPR002110">
    <property type="entry name" value="Ankyrin_rpt"/>
</dbReference>
<dbReference type="Proteomes" id="UP001432322">
    <property type="component" value="Unassembled WGS sequence"/>
</dbReference>
<dbReference type="InterPro" id="IPR036770">
    <property type="entry name" value="Ankyrin_rpt-contain_sf"/>
</dbReference>
<protein>
    <recommendedName>
        <fullName evidence="7">Ankyrin repeat-containing protein</fullName>
    </recommendedName>
</protein>
<dbReference type="PANTHER" id="PTHR24174">
    <property type="entry name" value="ANKYRIN REPEAT AND STERILE ALPHA MOTIF DOMAIN-CONTAINING PROTEIN 1"/>
    <property type="match status" value="1"/>
</dbReference>
<dbReference type="SUPFAM" id="SSF48403">
    <property type="entry name" value="Ankyrin repeat"/>
    <property type="match status" value="1"/>
</dbReference>
<keyword evidence="1" id="KW-0677">Repeat</keyword>
<dbReference type="SMART" id="SM00248">
    <property type="entry name" value="ANK"/>
    <property type="match status" value="6"/>
</dbReference>
<gene>
    <name evidence="5" type="ORF">PFISCL1PPCAC_26513</name>
</gene>
<evidence type="ECO:0000256" key="1">
    <source>
        <dbReference type="ARBA" id="ARBA00022737"/>
    </source>
</evidence>
<evidence type="ECO:0000256" key="3">
    <source>
        <dbReference type="PROSITE-ProRule" id="PRU00023"/>
    </source>
</evidence>
<feature type="repeat" description="ANK" evidence="3">
    <location>
        <begin position="62"/>
        <end position="94"/>
    </location>
</feature>
<evidence type="ECO:0000256" key="4">
    <source>
        <dbReference type="SAM" id="MobiDB-lite"/>
    </source>
</evidence>
<feature type="region of interest" description="Disordered" evidence="4">
    <location>
        <begin position="319"/>
        <end position="358"/>
    </location>
</feature>
<evidence type="ECO:0000313" key="6">
    <source>
        <dbReference type="Proteomes" id="UP001432322"/>
    </source>
</evidence>